<dbReference type="GO" id="GO:0016887">
    <property type="term" value="F:ATP hydrolysis activity"/>
    <property type="evidence" value="ECO:0007669"/>
    <property type="project" value="InterPro"/>
</dbReference>
<dbReference type="EMBL" id="CP025958">
    <property type="protein sequence ID" value="AWM36591.1"/>
    <property type="molecule type" value="Genomic_DNA"/>
</dbReference>
<dbReference type="PANTHER" id="PTHR42711:SF5">
    <property type="entry name" value="ABC TRANSPORTER ATP-BINDING PROTEIN NATA"/>
    <property type="match status" value="1"/>
</dbReference>
<dbReference type="SMART" id="SM00382">
    <property type="entry name" value="AAA"/>
    <property type="match status" value="1"/>
</dbReference>
<dbReference type="InterPro" id="IPR003593">
    <property type="entry name" value="AAA+_ATPase"/>
</dbReference>
<evidence type="ECO:0000256" key="3">
    <source>
        <dbReference type="ARBA" id="ARBA00022458"/>
    </source>
</evidence>
<reference evidence="7 8" key="1">
    <citation type="submission" date="2018-01" db="EMBL/GenBank/DDBJ databases">
        <title>G. obscuriglobus.</title>
        <authorList>
            <person name="Franke J."/>
            <person name="Blomberg W."/>
            <person name="Selmecki A."/>
        </authorList>
    </citation>
    <scope>NUCLEOTIDE SEQUENCE [LARGE SCALE GENOMIC DNA]</scope>
    <source>
        <strain evidence="7 8">DSM 5831</strain>
    </source>
</reference>
<dbReference type="PROSITE" id="PS00211">
    <property type="entry name" value="ABC_TRANSPORTER_1"/>
    <property type="match status" value="1"/>
</dbReference>
<evidence type="ECO:0000313" key="8">
    <source>
        <dbReference type="Proteomes" id="UP000245802"/>
    </source>
</evidence>
<dbReference type="InterPro" id="IPR027417">
    <property type="entry name" value="P-loop_NTPase"/>
</dbReference>
<evidence type="ECO:0000256" key="5">
    <source>
        <dbReference type="ARBA" id="ARBA00022840"/>
    </source>
</evidence>
<dbReference type="Gene3D" id="3.40.50.300">
    <property type="entry name" value="P-loop containing nucleotide triphosphate hydrolases"/>
    <property type="match status" value="1"/>
</dbReference>
<dbReference type="Pfam" id="PF00005">
    <property type="entry name" value="ABC_tran"/>
    <property type="match status" value="1"/>
</dbReference>
<gene>
    <name evidence="7" type="ORF">C1280_05820</name>
</gene>
<dbReference type="KEGG" id="gog:C1280_05820"/>
<dbReference type="CDD" id="cd03230">
    <property type="entry name" value="ABC_DR_subfamily_A"/>
    <property type="match status" value="1"/>
</dbReference>
<protein>
    <submittedName>
        <fullName evidence="7">ABC transporter ATP-binding protein</fullName>
    </submittedName>
</protein>
<accession>A0A2Z3GVL3</accession>
<dbReference type="InterPro" id="IPR003439">
    <property type="entry name" value="ABC_transporter-like_ATP-bd"/>
</dbReference>
<keyword evidence="2" id="KW-0813">Transport</keyword>
<comment type="similarity">
    <text evidence="1">Belongs to the ABC transporter superfamily.</text>
</comment>
<sequence length="322" mass="33967">MPGFAMPLPVALTLADVTVRYGERTALDGVSLDVRRGEIVGLLGPNGSGKSTTLAVAAGVLDPAGGAVSIEGRARTADPAAFARRVGLVPQEPALYEELSAAENLTFFGRLYGLAGSDLRRRVARALARVKLTDRARQGVSTFSGGMKQRLNLAAALLHDPPVLLLDEPTAALDPASRDSLFADLTRLRDDGHAVLLTTHHLDEAEAGCDRAAILEAGKLVAIGSPAELLRPRPAERAVLYGHLRARPAKYLQRAIRQRLGAGVELEITGRRLRLSAGTGEQLGAALATLLADGLELEAYRTPAGALERRLRPEHTAAGDAA</sequence>
<keyword evidence="8" id="KW-1185">Reference proteome</keyword>
<dbReference type="GO" id="GO:0005524">
    <property type="term" value="F:ATP binding"/>
    <property type="evidence" value="ECO:0007669"/>
    <property type="project" value="UniProtKB-KW"/>
</dbReference>
<keyword evidence="5 7" id="KW-0067">ATP-binding</keyword>
<evidence type="ECO:0000256" key="4">
    <source>
        <dbReference type="ARBA" id="ARBA00022741"/>
    </source>
</evidence>
<dbReference type="PANTHER" id="PTHR42711">
    <property type="entry name" value="ABC TRANSPORTER ATP-BINDING PROTEIN"/>
    <property type="match status" value="1"/>
</dbReference>
<dbReference type="Proteomes" id="UP000245802">
    <property type="component" value="Chromosome"/>
</dbReference>
<keyword evidence="3" id="KW-0536">Nodulation</keyword>
<dbReference type="AlphaFoldDB" id="A0A2Z3GVL3"/>
<dbReference type="InterPro" id="IPR017871">
    <property type="entry name" value="ABC_transporter-like_CS"/>
</dbReference>
<name>A0A2Z3GVL3_9BACT</name>
<evidence type="ECO:0000259" key="6">
    <source>
        <dbReference type="PROSITE" id="PS50893"/>
    </source>
</evidence>
<organism evidence="7 8">
    <name type="scientific">Gemmata obscuriglobus</name>
    <dbReference type="NCBI Taxonomy" id="114"/>
    <lineage>
        <taxon>Bacteria</taxon>
        <taxon>Pseudomonadati</taxon>
        <taxon>Planctomycetota</taxon>
        <taxon>Planctomycetia</taxon>
        <taxon>Gemmatales</taxon>
        <taxon>Gemmataceae</taxon>
        <taxon>Gemmata</taxon>
    </lineage>
</organism>
<dbReference type="SUPFAM" id="SSF52540">
    <property type="entry name" value="P-loop containing nucleoside triphosphate hydrolases"/>
    <property type="match status" value="1"/>
</dbReference>
<keyword evidence="4" id="KW-0547">Nucleotide-binding</keyword>
<dbReference type="PROSITE" id="PS50893">
    <property type="entry name" value="ABC_TRANSPORTER_2"/>
    <property type="match status" value="1"/>
</dbReference>
<evidence type="ECO:0000313" key="7">
    <source>
        <dbReference type="EMBL" id="AWM36591.1"/>
    </source>
</evidence>
<proteinExistence type="inferred from homology"/>
<evidence type="ECO:0000256" key="1">
    <source>
        <dbReference type="ARBA" id="ARBA00005417"/>
    </source>
</evidence>
<dbReference type="InterPro" id="IPR050763">
    <property type="entry name" value="ABC_transporter_ATP-binding"/>
</dbReference>
<evidence type="ECO:0000256" key="2">
    <source>
        <dbReference type="ARBA" id="ARBA00022448"/>
    </source>
</evidence>
<feature type="domain" description="ABC transporter" evidence="6">
    <location>
        <begin position="12"/>
        <end position="242"/>
    </location>
</feature>